<dbReference type="EMBL" id="CADILG010000025">
    <property type="protein sequence ID" value="CAB3884270.1"/>
    <property type="molecule type" value="Genomic_DNA"/>
</dbReference>
<evidence type="ECO:0000256" key="1">
    <source>
        <dbReference type="SAM" id="Phobius"/>
    </source>
</evidence>
<feature type="transmembrane region" description="Helical" evidence="1">
    <location>
        <begin position="321"/>
        <end position="343"/>
    </location>
</feature>
<dbReference type="AlphaFoldDB" id="A0A6S7D969"/>
<feature type="transmembrane region" description="Helical" evidence="1">
    <location>
        <begin position="355"/>
        <end position="377"/>
    </location>
</feature>
<evidence type="ECO:0008006" key="4">
    <source>
        <dbReference type="Google" id="ProtNLM"/>
    </source>
</evidence>
<gene>
    <name evidence="2" type="ORF">LMG26858_03392</name>
</gene>
<dbReference type="Proteomes" id="UP000494117">
    <property type="component" value="Unassembled WGS sequence"/>
</dbReference>
<keyword evidence="1" id="KW-1133">Transmembrane helix</keyword>
<feature type="transmembrane region" description="Helical" evidence="1">
    <location>
        <begin position="383"/>
        <end position="401"/>
    </location>
</feature>
<feature type="transmembrane region" description="Helical" evidence="1">
    <location>
        <begin position="21"/>
        <end position="43"/>
    </location>
</feature>
<feature type="transmembrane region" description="Helical" evidence="1">
    <location>
        <begin position="99"/>
        <end position="119"/>
    </location>
</feature>
<evidence type="ECO:0000313" key="2">
    <source>
        <dbReference type="EMBL" id="CAB3884270.1"/>
    </source>
</evidence>
<reference evidence="2 3" key="1">
    <citation type="submission" date="2020-04" db="EMBL/GenBank/DDBJ databases">
        <authorList>
            <person name="De Canck E."/>
        </authorList>
    </citation>
    <scope>NUCLEOTIDE SEQUENCE [LARGE SCALE GENOMIC DNA]</scope>
    <source>
        <strain evidence="2 3">LMG 26858</strain>
    </source>
</reference>
<feature type="transmembrane region" description="Helical" evidence="1">
    <location>
        <begin position="131"/>
        <end position="152"/>
    </location>
</feature>
<organism evidence="2 3">
    <name type="scientific">Achromobacter anxifer</name>
    <dbReference type="NCBI Taxonomy" id="1287737"/>
    <lineage>
        <taxon>Bacteria</taxon>
        <taxon>Pseudomonadati</taxon>
        <taxon>Pseudomonadota</taxon>
        <taxon>Betaproteobacteria</taxon>
        <taxon>Burkholderiales</taxon>
        <taxon>Alcaligenaceae</taxon>
        <taxon>Achromobacter</taxon>
    </lineage>
</organism>
<feature type="transmembrane region" description="Helical" evidence="1">
    <location>
        <begin position="187"/>
        <end position="216"/>
    </location>
</feature>
<sequence length="560" mass="60740">MIANNTAAPRPAGRLILVGDLLSLVVLAGFAALLIAGAGLPLYSDEVVTKWGQARFFEPDGVLSSFFPQCRAAFSSPLPWAFYPGAAFFSALYGNLPPLGLRLAGVAVALVVLAGFGLWARRSTRSTQGALSLLSVLIVLLALGALPFLWVMSRPEQWLTLGLIFFCMTATVSPRHDAKAPWIWPVLYFPVASAFFFVHPKSVFFAPVVLLAAWLVTRRRHPAIRVLLVAWVLWTSYTTYRWGTTVSNCPEAPGVQATLSSNFLSPSLLFQAPVAFLLEGIGNLLSAPGKIAEHALFAATFQSGWLAPMAVPAAATWMNSIIQILVEVAIFGTLATGLLWLPATWLRGKPATPQPLLAAALALGLCANFFFFKYWFFYGAAQVLPLVLMMLLLAMPARAPAWLARPGLQLARSAWLLFALASMAIFAAYIAPEVWKRSNPPEASVPDQWLSVPALGFDQRRETIRELANQCGIRGDGAEHLVVDHLTYYAFSHLRRPIHALYVSELAYGADLPGEKLIRFLQGLESPGAITQCGYLPAALSVLHVIRKGGYCCAAIPPAN</sequence>
<accession>A0A6S7D969</accession>
<protein>
    <recommendedName>
        <fullName evidence="4">Glycosyltransferase RgtA/B/C/D-like domain-containing protein</fullName>
    </recommendedName>
</protein>
<proteinExistence type="predicted"/>
<evidence type="ECO:0000313" key="3">
    <source>
        <dbReference type="Proteomes" id="UP000494117"/>
    </source>
</evidence>
<dbReference type="RefSeq" id="WP_175208201.1">
    <property type="nucleotide sequence ID" value="NZ_CADILG010000025.1"/>
</dbReference>
<feature type="transmembrane region" description="Helical" evidence="1">
    <location>
        <begin position="413"/>
        <end position="431"/>
    </location>
</feature>
<name>A0A6S7D969_9BURK</name>
<keyword evidence="1" id="KW-0812">Transmembrane</keyword>
<keyword evidence="1" id="KW-0472">Membrane</keyword>
<keyword evidence="3" id="KW-1185">Reference proteome</keyword>